<reference evidence="1" key="2">
    <citation type="journal article" date="2022" name="New Phytol.">
        <title>Evolutionary transition to the ectomycorrhizal habit in the genomes of a hyperdiverse lineage of mushroom-forming fungi.</title>
        <authorList>
            <person name="Looney B."/>
            <person name="Miyauchi S."/>
            <person name="Morin E."/>
            <person name="Drula E."/>
            <person name="Courty P.E."/>
            <person name="Kohler A."/>
            <person name="Kuo A."/>
            <person name="LaButti K."/>
            <person name="Pangilinan J."/>
            <person name="Lipzen A."/>
            <person name="Riley R."/>
            <person name="Andreopoulos W."/>
            <person name="He G."/>
            <person name="Johnson J."/>
            <person name="Nolan M."/>
            <person name="Tritt A."/>
            <person name="Barry K.W."/>
            <person name="Grigoriev I.V."/>
            <person name="Nagy L.G."/>
            <person name="Hibbett D."/>
            <person name="Henrissat B."/>
            <person name="Matheny P.B."/>
            <person name="Labbe J."/>
            <person name="Martin F.M."/>
        </authorList>
    </citation>
    <scope>NUCLEOTIDE SEQUENCE</scope>
    <source>
        <strain evidence="1">FP105234-sp</strain>
    </source>
</reference>
<dbReference type="EMBL" id="MU275858">
    <property type="protein sequence ID" value="KAI0050768.1"/>
    <property type="molecule type" value="Genomic_DNA"/>
</dbReference>
<gene>
    <name evidence="1" type="ORF">FA95DRAFT_519123</name>
</gene>
<sequence length="288" mass="32021">MSPMKLVTPRKPDPHNPYYIHSADTVFRVDDYLFRVHSFFFTRESAYFREKLSYARPPNQPGCSDENPIVLDDADCASFACFLWVFYNPRSQHSIYKATLEEWTSILKLANQWQFAEVRALAIRELEKLVMPPVQKIHLYQTYNIEKDLLIHAFAELTTRQDPLTLEEGLLLGMPTFIDIVKAREVSRGQEINGMRSPSEVNVHGPDLQSLLKDVFKLTIEINGATEGGPWSAPILSNPPGRHGGSKGNGAHTVPTTPMANGANGAGNAGAPNGKGKAGDQSDKTKKN</sequence>
<accession>A0ACB8S4N6</accession>
<reference evidence="1" key="1">
    <citation type="submission" date="2021-02" db="EMBL/GenBank/DDBJ databases">
        <authorList>
            <consortium name="DOE Joint Genome Institute"/>
            <person name="Ahrendt S."/>
            <person name="Looney B.P."/>
            <person name="Miyauchi S."/>
            <person name="Morin E."/>
            <person name="Drula E."/>
            <person name="Courty P.E."/>
            <person name="Chicoki N."/>
            <person name="Fauchery L."/>
            <person name="Kohler A."/>
            <person name="Kuo A."/>
            <person name="Labutti K."/>
            <person name="Pangilinan J."/>
            <person name="Lipzen A."/>
            <person name="Riley R."/>
            <person name="Andreopoulos W."/>
            <person name="He G."/>
            <person name="Johnson J."/>
            <person name="Barry K.W."/>
            <person name="Grigoriev I.V."/>
            <person name="Nagy L."/>
            <person name="Hibbett D."/>
            <person name="Henrissat B."/>
            <person name="Matheny P.B."/>
            <person name="Labbe J."/>
            <person name="Martin F."/>
        </authorList>
    </citation>
    <scope>NUCLEOTIDE SEQUENCE</scope>
    <source>
        <strain evidence="1">FP105234-sp</strain>
    </source>
</reference>
<protein>
    <submittedName>
        <fullName evidence="1">Uncharacterized protein</fullName>
    </submittedName>
</protein>
<dbReference type="Proteomes" id="UP000814033">
    <property type="component" value="Unassembled WGS sequence"/>
</dbReference>
<proteinExistence type="predicted"/>
<keyword evidence="2" id="KW-1185">Reference proteome</keyword>
<name>A0ACB8S4N6_9AGAM</name>
<comment type="caution">
    <text evidence="1">The sequence shown here is derived from an EMBL/GenBank/DDBJ whole genome shotgun (WGS) entry which is preliminary data.</text>
</comment>
<evidence type="ECO:0000313" key="1">
    <source>
        <dbReference type="EMBL" id="KAI0050768.1"/>
    </source>
</evidence>
<evidence type="ECO:0000313" key="2">
    <source>
        <dbReference type="Proteomes" id="UP000814033"/>
    </source>
</evidence>
<organism evidence="1 2">
    <name type="scientific">Auriscalpium vulgare</name>
    <dbReference type="NCBI Taxonomy" id="40419"/>
    <lineage>
        <taxon>Eukaryota</taxon>
        <taxon>Fungi</taxon>
        <taxon>Dikarya</taxon>
        <taxon>Basidiomycota</taxon>
        <taxon>Agaricomycotina</taxon>
        <taxon>Agaricomycetes</taxon>
        <taxon>Russulales</taxon>
        <taxon>Auriscalpiaceae</taxon>
        <taxon>Auriscalpium</taxon>
    </lineage>
</organism>